<evidence type="ECO:0000259" key="2">
    <source>
        <dbReference type="Pfam" id="PF00857"/>
    </source>
</evidence>
<evidence type="ECO:0000313" key="3">
    <source>
        <dbReference type="EMBL" id="TQV79623.1"/>
    </source>
</evidence>
<dbReference type="InterPro" id="IPR000868">
    <property type="entry name" value="Isochorismatase-like_dom"/>
</dbReference>
<dbReference type="InterPro" id="IPR050272">
    <property type="entry name" value="Isochorismatase-like_hydrls"/>
</dbReference>
<keyword evidence="4" id="KW-1185">Reference proteome</keyword>
<accession>A0A545TQX3</accession>
<dbReference type="CDD" id="cd01014">
    <property type="entry name" value="nicotinamidase_related"/>
    <property type="match status" value="1"/>
</dbReference>
<protein>
    <submittedName>
        <fullName evidence="3">Cysteine hydrolase</fullName>
    </submittedName>
</protein>
<dbReference type="GO" id="GO:0016787">
    <property type="term" value="F:hydrolase activity"/>
    <property type="evidence" value="ECO:0007669"/>
    <property type="project" value="UniProtKB-KW"/>
</dbReference>
<dbReference type="AlphaFoldDB" id="A0A545TQX3"/>
<dbReference type="RefSeq" id="WP_142896803.1">
    <property type="nucleotide sequence ID" value="NZ_ML660055.1"/>
</dbReference>
<sequence>MPEDNATALLIIDVQNAIDAPVWGRRGQMSAEANIARLLSHWRERNLPVFHIRHDSTSANSPYRPGQAGNAFKAEVAPRAGETVIAKRTNSAFIGTDLEERLRQSGISRLVITGVLLENSVGATVRMAGNLGFEVLLPAEAVASTDRTDRNGKTWPAEDVHALALSILDGEYATVVETQDLLDGPV</sequence>
<dbReference type="Pfam" id="PF00857">
    <property type="entry name" value="Isochorismatase"/>
    <property type="match status" value="1"/>
</dbReference>
<dbReference type="Gene3D" id="3.40.50.850">
    <property type="entry name" value="Isochorismatase-like"/>
    <property type="match status" value="1"/>
</dbReference>
<dbReference type="InterPro" id="IPR036380">
    <property type="entry name" value="Isochorismatase-like_sf"/>
</dbReference>
<dbReference type="OrthoDB" id="9794942at2"/>
<dbReference type="PANTHER" id="PTHR43540">
    <property type="entry name" value="PEROXYUREIDOACRYLATE/UREIDOACRYLATE AMIDOHYDROLASE-RELATED"/>
    <property type="match status" value="1"/>
</dbReference>
<feature type="domain" description="Isochorismatase-like" evidence="2">
    <location>
        <begin position="7"/>
        <end position="150"/>
    </location>
</feature>
<reference evidence="3 4" key="1">
    <citation type="submission" date="2019-06" db="EMBL/GenBank/DDBJ databases">
        <title>Whole genome sequence for Rhodospirillaceae sp. R148.</title>
        <authorList>
            <person name="Wang G."/>
        </authorList>
    </citation>
    <scope>NUCLEOTIDE SEQUENCE [LARGE SCALE GENOMIC DNA]</scope>
    <source>
        <strain evidence="3 4">R148</strain>
    </source>
</reference>
<dbReference type="Proteomes" id="UP000315252">
    <property type="component" value="Unassembled WGS sequence"/>
</dbReference>
<proteinExistence type="predicted"/>
<name>A0A545TQX3_9PROT</name>
<dbReference type="SUPFAM" id="SSF52499">
    <property type="entry name" value="Isochorismatase-like hydrolases"/>
    <property type="match status" value="1"/>
</dbReference>
<organism evidence="3 4">
    <name type="scientific">Denitrobaculum tricleocarpae</name>
    <dbReference type="NCBI Taxonomy" id="2591009"/>
    <lineage>
        <taxon>Bacteria</taxon>
        <taxon>Pseudomonadati</taxon>
        <taxon>Pseudomonadota</taxon>
        <taxon>Alphaproteobacteria</taxon>
        <taxon>Rhodospirillales</taxon>
        <taxon>Rhodospirillaceae</taxon>
        <taxon>Denitrobaculum</taxon>
    </lineage>
</organism>
<evidence type="ECO:0000256" key="1">
    <source>
        <dbReference type="ARBA" id="ARBA00022801"/>
    </source>
</evidence>
<comment type="caution">
    <text evidence="3">The sequence shown here is derived from an EMBL/GenBank/DDBJ whole genome shotgun (WGS) entry which is preliminary data.</text>
</comment>
<evidence type="ECO:0000313" key="4">
    <source>
        <dbReference type="Proteomes" id="UP000315252"/>
    </source>
</evidence>
<dbReference type="PANTHER" id="PTHR43540:SF1">
    <property type="entry name" value="ISOCHORISMATASE HYDROLASE"/>
    <property type="match status" value="1"/>
</dbReference>
<gene>
    <name evidence="3" type="ORF">FKG95_12935</name>
</gene>
<keyword evidence="1 3" id="KW-0378">Hydrolase</keyword>
<dbReference type="EMBL" id="VHSH01000004">
    <property type="protein sequence ID" value="TQV79623.1"/>
    <property type="molecule type" value="Genomic_DNA"/>
</dbReference>